<dbReference type="Proteomes" id="UP001630127">
    <property type="component" value="Unassembled WGS sequence"/>
</dbReference>
<dbReference type="EMBL" id="JBJUIK010000015">
    <property type="protein sequence ID" value="KAL3501041.1"/>
    <property type="molecule type" value="Genomic_DNA"/>
</dbReference>
<evidence type="ECO:0000313" key="3">
    <source>
        <dbReference type="EMBL" id="KAL3501041.1"/>
    </source>
</evidence>
<dbReference type="PIRSF" id="PIRSF015417">
    <property type="entry name" value="T31B5_30_vWA"/>
    <property type="match status" value="1"/>
</dbReference>
<dbReference type="PANTHER" id="PTHR31373">
    <property type="entry name" value="OS06G0652100 PROTEIN"/>
    <property type="match status" value="1"/>
</dbReference>
<dbReference type="Pfam" id="PF25043">
    <property type="entry name" value="DUF7788"/>
    <property type="match status" value="1"/>
</dbReference>
<evidence type="ECO:0000259" key="2">
    <source>
        <dbReference type="Pfam" id="PF25043"/>
    </source>
</evidence>
<dbReference type="SUPFAM" id="SSF53300">
    <property type="entry name" value="vWA-like"/>
    <property type="match status" value="1"/>
</dbReference>
<dbReference type="Pfam" id="PF11443">
    <property type="entry name" value="DUF2828"/>
    <property type="match status" value="1"/>
</dbReference>
<feature type="domain" description="DUF2828" evidence="1">
    <location>
        <begin position="141"/>
        <end position="488"/>
    </location>
</feature>
<dbReference type="InterPro" id="IPR036465">
    <property type="entry name" value="vWFA_dom_sf"/>
</dbReference>
<protein>
    <submittedName>
        <fullName evidence="3">Uncharacterized protein</fullName>
    </submittedName>
</protein>
<dbReference type="PANTHER" id="PTHR31373:SF24">
    <property type="match status" value="1"/>
</dbReference>
<dbReference type="InterPro" id="IPR011205">
    <property type="entry name" value="UCP015417_vWA"/>
</dbReference>
<reference evidence="3 4" key="1">
    <citation type="submission" date="2024-11" db="EMBL/GenBank/DDBJ databases">
        <title>A near-complete genome assembly of Cinchona calisaya.</title>
        <authorList>
            <person name="Lian D.C."/>
            <person name="Zhao X.W."/>
            <person name="Wei L."/>
        </authorList>
    </citation>
    <scope>NUCLEOTIDE SEQUENCE [LARGE SCALE GENOMIC DNA]</scope>
    <source>
        <tissue evidence="3">Nenye</tissue>
    </source>
</reference>
<proteinExistence type="predicted"/>
<feature type="domain" description="DUF7788" evidence="2">
    <location>
        <begin position="490"/>
        <end position="674"/>
    </location>
</feature>
<name>A0ABD2Y2S1_9GENT</name>
<evidence type="ECO:0000313" key="4">
    <source>
        <dbReference type="Proteomes" id="UP001630127"/>
    </source>
</evidence>
<gene>
    <name evidence="3" type="ORF">ACH5RR_035490</name>
</gene>
<accession>A0ABD2Y2S1</accession>
<organism evidence="3 4">
    <name type="scientific">Cinchona calisaya</name>
    <dbReference type="NCBI Taxonomy" id="153742"/>
    <lineage>
        <taxon>Eukaryota</taxon>
        <taxon>Viridiplantae</taxon>
        <taxon>Streptophyta</taxon>
        <taxon>Embryophyta</taxon>
        <taxon>Tracheophyta</taxon>
        <taxon>Spermatophyta</taxon>
        <taxon>Magnoliopsida</taxon>
        <taxon>eudicotyledons</taxon>
        <taxon>Gunneridae</taxon>
        <taxon>Pentapetalae</taxon>
        <taxon>asterids</taxon>
        <taxon>lamiids</taxon>
        <taxon>Gentianales</taxon>
        <taxon>Rubiaceae</taxon>
        <taxon>Cinchonoideae</taxon>
        <taxon>Cinchoneae</taxon>
        <taxon>Cinchona</taxon>
    </lineage>
</organism>
<keyword evidence="4" id="KW-1185">Reference proteome</keyword>
<dbReference type="InterPro" id="IPR056690">
    <property type="entry name" value="DUF7788"/>
</dbReference>
<dbReference type="Gene3D" id="3.40.50.410">
    <property type="entry name" value="von Willebrand factor, type A domain"/>
    <property type="match status" value="1"/>
</dbReference>
<dbReference type="AlphaFoldDB" id="A0ABD2Y2S1"/>
<dbReference type="InterPro" id="IPR058580">
    <property type="entry name" value="DUF2828"/>
</dbReference>
<comment type="caution">
    <text evidence="3">The sequence shown here is derived from an EMBL/GenBank/DDBJ whole genome shotgun (WGS) entry which is preliminary data.</text>
</comment>
<sequence>MSTSTCSTSLRQLYIGQFHQPLLMLRHFMSYLSIESFENAAPLPLLGPPKIYSSCPPNYSLEDESLVKTQKGREESIVESNKQQINEHFSSSYMASNVNYHHHNTSDHSYSYRTYGSGSFGPYGPHRPYYPPPPRSYMGFTENLSPTYFSSGDPCLDFFFHVVPDTPQEEIKRYLELAWEKNALTALKLVFNLRGIRGTGKGDREGFYASALWLHENHPKTLAFNLPSMAEFGYFKDMLEILYRLLEGADVREKEWKEIQQNKWEKGDEWYLGRPKRNVEGFRIIQGKKGLERYNNDSAYRFLHNRVSSVFAETLKKDLEDMKAGKLRNISLAAKWCPSLTSCYDRLTLLCESIGRRLFPRDLPEYQNMEEAHYAYEVRNRLRKEVLVPLRKVLQIPEVFMCANQWNEIRYSRVPPIAMKNYKGLFFEHDPERFQGYLDRVKSGKAKIAAGALLPHEIIESLKSGEAIEVVELQWQRIVDDLSAMGKLNNCLAICDVSGSMHGTPLDVSVALGLLVSELNEEPWKGTLITFSSHPQLQLIEGDGLLAKVDCLQRMYWEMNTNFQRVFDKILEVAKAGNLSEDQMIKRLFVFSDMEFDQASLSPWETDYEAICRKFNENGYTSVPEIVFWNLRDSQATPVPSHQKGVALVSGFSKNLLKLFLEKGGVLTPEDTMELAIAGKEYSKLVVVD</sequence>
<evidence type="ECO:0000259" key="1">
    <source>
        <dbReference type="Pfam" id="PF11443"/>
    </source>
</evidence>